<evidence type="ECO:0000313" key="2">
    <source>
        <dbReference type="EMBL" id="GAW04379.1"/>
    </source>
</evidence>
<feature type="compositionally biased region" description="Pro residues" evidence="1">
    <location>
        <begin position="467"/>
        <end position="477"/>
    </location>
</feature>
<accession>A0A1Q3EB81</accession>
<proteinExistence type="predicted"/>
<dbReference type="EMBL" id="BDGU01000190">
    <property type="protein sequence ID" value="GAW04379.1"/>
    <property type="molecule type" value="Genomic_DNA"/>
</dbReference>
<keyword evidence="2" id="KW-0808">Transferase</keyword>
<dbReference type="STRING" id="5353.A0A1Q3EB81"/>
<gene>
    <name evidence="2" type="ORF">LENED_006166</name>
</gene>
<name>A0A1Q3EB81_LENED</name>
<evidence type="ECO:0000313" key="3">
    <source>
        <dbReference type="Proteomes" id="UP000188533"/>
    </source>
</evidence>
<feature type="region of interest" description="Disordered" evidence="1">
    <location>
        <begin position="659"/>
        <end position="685"/>
    </location>
</feature>
<sequence>MITSPNQRVGVSFEESYRDLADPTGRGHPLRRTGLALVSKSNVTEMLYFKRNLVPIAESFRLQKSDNPPPLFTFDLKLPKWASGPVIRPISVTASICLDFAMPDPFADLPSTSNSEKPQLILGPARTWDLAVGDAMWEQAKQRSKELDTMVLWCDGGEGGVSGVAGQGMDGVMQVGEGSWIRTVGIKNPPDSHKTFYATIKGVSAPFFDDYAHALIALHNPRGGAHVEHALDLYQTTSKVGTPTITSKVVRGFRGSLQRSTTKLLSLSSSKDKLGSAAGTANPLSSVVEDGWTDSDYCHISTQDLPIPLDDPVTARSSSLTLAVRTPVPETSSRFSFTRLKNLSRISVSLRRPKSIQHKERVHLPFFNKSETSSILDEFPQPPSHIPVTPMTPAGYTWPLLPRPLIEEEHLSKSLPVTEIPRERSSSRESNGPFKSLTRALTRLGRHTSTKAGPTVVAESTTIIVRPPRPTRTPPDPPVEEQKTYQVVDPLQLTASPSSLLSAELSMSNRNSFIPPSPSWLSRNVQPEPRPEPPTVTLASSEDIVTPSSPSPLPIPPRILVSSCSDSPLLSPLEAVDWLEYPEVADIRQSFVSIINARREERNDPVYKPEALLLKPSTPFLSVSTPTAGIPSPLAIPRSPTPSYIQFASRASFAQLESFESDTDSFDSPDSKPTLVSDSPPPTRDIFVPTLGPTEPDLPRGFSNFLSTLFIEAGLSIANHNKMDYAGKRNDVVDFGGETDYENMEWFKEAPPEHLRPHHQPAEPIGTPYVPDSAVIDQNEAFEFALSAAPNVLYARYKQYGQLGVLAWCAEFGELIDNLKELGFAGNMFVSTRTQALKTCEEILKLHLNIEMQIIMLYLSSQVSRLRRFLDGDRVWDDYPVPSFPLDPSSSTYK</sequence>
<feature type="region of interest" description="Disordered" evidence="1">
    <location>
        <begin position="516"/>
        <end position="551"/>
    </location>
</feature>
<keyword evidence="2" id="KW-0418">Kinase</keyword>
<feature type="region of interest" description="Disordered" evidence="1">
    <location>
        <begin position="450"/>
        <end position="481"/>
    </location>
</feature>
<dbReference type="GO" id="GO:0016301">
    <property type="term" value="F:kinase activity"/>
    <property type="evidence" value="ECO:0007669"/>
    <property type="project" value="UniProtKB-KW"/>
</dbReference>
<dbReference type="Proteomes" id="UP000188533">
    <property type="component" value="Unassembled WGS sequence"/>
</dbReference>
<comment type="caution">
    <text evidence="2">The sequence shown here is derived from an EMBL/GenBank/DDBJ whole genome shotgun (WGS) entry which is preliminary data.</text>
</comment>
<feature type="compositionally biased region" description="Polar residues" evidence="1">
    <location>
        <begin position="516"/>
        <end position="525"/>
    </location>
</feature>
<keyword evidence="3" id="KW-1185">Reference proteome</keyword>
<evidence type="ECO:0000256" key="1">
    <source>
        <dbReference type="SAM" id="MobiDB-lite"/>
    </source>
</evidence>
<reference evidence="2 3" key="2">
    <citation type="submission" date="2017-02" db="EMBL/GenBank/DDBJ databases">
        <title>A genome survey and senescence transcriptome analysis in Lentinula edodes.</title>
        <authorList>
            <person name="Sakamoto Y."/>
            <person name="Nakade K."/>
            <person name="Sato S."/>
            <person name="Yoshida Y."/>
            <person name="Miyazaki K."/>
            <person name="Natsume S."/>
            <person name="Konno N."/>
        </authorList>
    </citation>
    <scope>NUCLEOTIDE SEQUENCE [LARGE SCALE GENOMIC DNA]</scope>
    <source>
        <strain evidence="2 3">NBRC 111202</strain>
    </source>
</reference>
<organism evidence="2 3">
    <name type="scientific">Lentinula edodes</name>
    <name type="common">Shiitake mushroom</name>
    <name type="synonym">Lentinus edodes</name>
    <dbReference type="NCBI Taxonomy" id="5353"/>
    <lineage>
        <taxon>Eukaryota</taxon>
        <taxon>Fungi</taxon>
        <taxon>Dikarya</taxon>
        <taxon>Basidiomycota</taxon>
        <taxon>Agaricomycotina</taxon>
        <taxon>Agaricomycetes</taxon>
        <taxon>Agaricomycetidae</taxon>
        <taxon>Agaricales</taxon>
        <taxon>Marasmiineae</taxon>
        <taxon>Omphalotaceae</taxon>
        <taxon>Lentinula</taxon>
    </lineage>
</organism>
<reference evidence="2 3" key="1">
    <citation type="submission" date="2016-08" db="EMBL/GenBank/DDBJ databases">
        <authorList>
            <consortium name="Lentinula edodes genome sequencing consortium"/>
            <person name="Sakamoto Y."/>
            <person name="Nakade K."/>
            <person name="Sato S."/>
            <person name="Yoshida Y."/>
            <person name="Miyazaki K."/>
            <person name="Natsume S."/>
            <person name="Konno N."/>
        </authorList>
    </citation>
    <scope>NUCLEOTIDE SEQUENCE [LARGE SCALE GENOMIC DNA]</scope>
    <source>
        <strain evidence="2 3">NBRC 111202</strain>
    </source>
</reference>
<feature type="region of interest" description="Disordered" evidence="1">
    <location>
        <begin position="416"/>
        <end position="435"/>
    </location>
</feature>
<dbReference type="AlphaFoldDB" id="A0A1Q3EB81"/>
<protein>
    <submittedName>
        <fullName evidence="2">Purarive Serine threonine protein kinase</fullName>
    </submittedName>
</protein>